<keyword evidence="4" id="KW-1003">Cell membrane</keyword>
<feature type="domain" description="MotA/TolQ/ExbB proton channel" evidence="9">
    <location>
        <begin position="105"/>
        <end position="224"/>
    </location>
</feature>
<evidence type="ECO:0000313" key="10">
    <source>
        <dbReference type="EMBL" id="MBP1855645.1"/>
    </source>
</evidence>
<organism evidence="10 11">
    <name type="scientific">Metaclostridioides mangenotii</name>
    <dbReference type="NCBI Taxonomy" id="1540"/>
    <lineage>
        <taxon>Bacteria</taxon>
        <taxon>Bacillati</taxon>
        <taxon>Bacillota</taxon>
        <taxon>Clostridia</taxon>
        <taxon>Peptostreptococcales</taxon>
        <taxon>Peptostreptococcaceae</taxon>
        <taxon>Metaclostridioides</taxon>
    </lineage>
</organism>
<gene>
    <name evidence="10" type="ORF">J2Z43_002043</name>
</gene>
<comment type="caution">
    <text evidence="10">The sequence shown here is derived from an EMBL/GenBank/DDBJ whole genome shotgun (WGS) entry which is preliminary data.</text>
</comment>
<keyword evidence="5 8" id="KW-0812">Transmembrane</keyword>
<reference evidence="10 11" key="1">
    <citation type="submission" date="2021-03" db="EMBL/GenBank/DDBJ databases">
        <title>Genomic Encyclopedia of Type Strains, Phase IV (KMG-IV): sequencing the most valuable type-strain genomes for metagenomic binning, comparative biology and taxonomic classification.</title>
        <authorList>
            <person name="Goeker M."/>
        </authorList>
    </citation>
    <scope>NUCLEOTIDE SEQUENCE [LARGE SCALE GENOMIC DNA]</scope>
    <source>
        <strain evidence="10 11">DSM 1289</strain>
    </source>
</reference>
<comment type="similarity">
    <text evidence="2">Belongs to the MotA family.</text>
</comment>
<dbReference type="PROSITE" id="PS01307">
    <property type="entry name" value="MOTA"/>
    <property type="match status" value="1"/>
</dbReference>
<dbReference type="InterPro" id="IPR047055">
    <property type="entry name" value="MotA-like"/>
</dbReference>
<dbReference type="PANTHER" id="PTHR30433">
    <property type="entry name" value="CHEMOTAXIS PROTEIN MOTA"/>
    <property type="match status" value="1"/>
</dbReference>
<name>A0ABS4ECH7_9FIRM</name>
<feature type="transmembrane region" description="Helical" evidence="8">
    <location>
        <begin position="37"/>
        <end position="57"/>
    </location>
</feature>
<dbReference type="Pfam" id="PF01618">
    <property type="entry name" value="MotA_ExbB"/>
    <property type="match status" value="1"/>
</dbReference>
<evidence type="ECO:0000259" key="9">
    <source>
        <dbReference type="Pfam" id="PF01618"/>
    </source>
</evidence>
<evidence type="ECO:0000256" key="3">
    <source>
        <dbReference type="ARBA" id="ARBA00022448"/>
    </source>
</evidence>
<keyword evidence="6 8" id="KW-1133">Transmembrane helix</keyword>
<accession>A0ABS4ECH7</accession>
<comment type="subcellular location">
    <subcellularLocation>
        <location evidence="1">Cell membrane</location>
        <topology evidence="1">Multi-pass membrane protein</topology>
    </subcellularLocation>
</comment>
<evidence type="ECO:0000313" key="11">
    <source>
        <dbReference type="Proteomes" id="UP000767291"/>
    </source>
</evidence>
<evidence type="ECO:0000256" key="6">
    <source>
        <dbReference type="ARBA" id="ARBA00022989"/>
    </source>
</evidence>
<keyword evidence="11" id="KW-1185">Reference proteome</keyword>
<dbReference type="InterPro" id="IPR000540">
    <property type="entry name" value="Flag_MotA_CS"/>
</dbReference>
<dbReference type="EMBL" id="JAGGJX010000004">
    <property type="protein sequence ID" value="MBP1855645.1"/>
    <property type="molecule type" value="Genomic_DNA"/>
</dbReference>
<protein>
    <submittedName>
        <fullName evidence="10">Chemotaxis protein MotA</fullName>
    </submittedName>
</protein>
<feature type="transmembrane region" description="Helical" evidence="8">
    <location>
        <begin position="182"/>
        <end position="204"/>
    </location>
</feature>
<evidence type="ECO:0000256" key="7">
    <source>
        <dbReference type="ARBA" id="ARBA00023136"/>
    </source>
</evidence>
<evidence type="ECO:0000256" key="1">
    <source>
        <dbReference type="ARBA" id="ARBA00004651"/>
    </source>
</evidence>
<proteinExistence type="inferred from homology"/>
<keyword evidence="3" id="KW-0813">Transport</keyword>
<dbReference type="Proteomes" id="UP000767291">
    <property type="component" value="Unassembled WGS sequence"/>
</dbReference>
<keyword evidence="7 8" id="KW-0472">Membrane</keyword>
<evidence type="ECO:0000256" key="4">
    <source>
        <dbReference type="ARBA" id="ARBA00022475"/>
    </source>
</evidence>
<evidence type="ECO:0000256" key="8">
    <source>
        <dbReference type="SAM" id="Phobius"/>
    </source>
</evidence>
<feature type="transmembrane region" description="Helical" evidence="8">
    <location>
        <begin position="7"/>
        <end position="31"/>
    </location>
</feature>
<evidence type="ECO:0000256" key="5">
    <source>
        <dbReference type="ARBA" id="ARBA00022692"/>
    </source>
</evidence>
<evidence type="ECO:0000256" key="2">
    <source>
        <dbReference type="ARBA" id="ARBA00008038"/>
    </source>
</evidence>
<dbReference type="InterPro" id="IPR002898">
    <property type="entry name" value="MotA_ExbB_proton_chnl"/>
</dbReference>
<dbReference type="RefSeq" id="WP_209457062.1">
    <property type="nucleotide sequence ID" value="NZ_BAAACS010000004.1"/>
</dbReference>
<feature type="transmembrane region" description="Helical" evidence="8">
    <location>
        <begin position="152"/>
        <end position="170"/>
    </location>
</feature>
<dbReference type="PANTHER" id="PTHR30433:SF2">
    <property type="entry name" value="MOTILITY PROTEIN A"/>
    <property type="match status" value="1"/>
</dbReference>
<sequence>MRRKSDILTPLGLIVSIGLILWACISGGSSIKIFYDFPSILITVIGSLGAIVITYPIEDVKLIPKALKYSFTNGDSSKVELLNQFKMLSRKARRDGLLALDDDLQSIDNSFLRKGLELSIDGVEQEVVKEILENEIAEYESSTGKYSEMFKIWGSYAPAFGMMGTLVGLIQMLSDLTSPDMIAAGMGKALITTFYGSFMSSIVLNPIGYNIEAKLATEVNTMEMITDGIISIQLGDSSRILEGKLLSYLSNDEKVEYFRELKSSGSNSFVEGATGNVS</sequence>